<keyword evidence="2" id="KW-1185">Reference proteome</keyword>
<dbReference type="PANTHER" id="PTHR32026">
    <property type="entry name" value="METHYLTRANSFERASE-LIKE PROTEIN 24"/>
    <property type="match status" value="1"/>
</dbReference>
<reference evidence="1" key="2">
    <citation type="submission" date="2024-10" db="UniProtKB">
        <authorList>
            <consortium name="EnsemblProtists"/>
        </authorList>
    </citation>
    <scope>IDENTIFICATION</scope>
</reference>
<dbReference type="InterPro" id="IPR026913">
    <property type="entry name" value="METTL24"/>
</dbReference>
<protein>
    <recommendedName>
        <fullName evidence="3">Methyltransferase domain-containing protein</fullName>
    </recommendedName>
</protein>
<reference evidence="2" key="1">
    <citation type="journal article" date="2013" name="Nature">
        <title>Pan genome of the phytoplankton Emiliania underpins its global distribution.</title>
        <authorList>
            <person name="Read B.A."/>
            <person name="Kegel J."/>
            <person name="Klute M.J."/>
            <person name="Kuo A."/>
            <person name="Lefebvre S.C."/>
            <person name="Maumus F."/>
            <person name="Mayer C."/>
            <person name="Miller J."/>
            <person name="Monier A."/>
            <person name="Salamov A."/>
            <person name="Young J."/>
            <person name="Aguilar M."/>
            <person name="Claverie J.M."/>
            <person name="Frickenhaus S."/>
            <person name="Gonzalez K."/>
            <person name="Herman E.K."/>
            <person name="Lin Y.C."/>
            <person name="Napier J."/>
            <person name="Ogata H."/>
            <person name="Sarno A.F."/>
            <person name="Shmutz J."/>
            <person name="Schroeder D."/>
            <person name="de Vargas C."/>
            <person name="Verret F."/>
            <person name="von Dassow P."/>
            <person name="Valentin K."/>
            <person name="Van de Peer Y."/>
            <person name="Wheeler G."/>
            <person name="Dacks J.B."/>
            <person name="Delwiche C.F."/>
            <person name="Dyhrman S.T."/>
            <person name="Glockner G."/>
            <person name="John U."/>
            <person name="Richards T."/>
            <person name="Worden A.Z."/>
            <person name="Zhang X."/>
            <person name="Grigoriev I.V."/>
            <person name="Allen A.E."/>
            <person name="Bidle K."/>
            <person name="Borodovsky M."/>
            <person name="Bowler C."/>
            <person name="Brownlee C."/>
            <person name="Cock J.M."/>
            <person name="Elias M."/>
            <person name="Gladyshev V.N."/>
            <person name="Groth M."/>
            <person name="Guda C."/>
            <person name="Hadaegh A."/>
            <person name="Iglesias-Rodriguez M.D."/>
            <person name="Jenkins J."/>
            <person name="Jones B.M."/>
            <person name="Lawson T."/>
            <person name="Leese F."/>
            <person name="Lindquist E."/>
            <person name="Lobanov A."/>
            <person name="Lomsadze A."/>
            <person name="Malik S.B."/>
            <person name="Marsh M.E."/>
            <person name="Mackinder L."/>
            <person name="Mock T."/>
            <person name="Mueller-Roeber B."/>
            <person name="Pagarete A."/>
            <person name="Parker M."/>
            <person name="Probert I."/>
            <person name="Quesneville H."/>
            <person name="Raines C."/>
            <person name="Rensing S.A."/>
            <person name="Riano-Pachon D.M."/>
            <person name="Richier S."/>
            <person name="Rokitta S."/>
            <person name="Shiraiwa Y."/>
            <person name="Soanes D.M."/>
            <person name="van der Giezen M."/>
            <person name="Wahlund T.M."/>
            <person name="Williams B."/>
            <person name="Wilson W."/>
            <person name="Wolfe G."/>
            <person name="Wurch L.L."/>
        </authorList>
    </citation>
    <scope>NUCLEOTIDE SEQUENCE</scope>
</reference>
<evidence type="ECO:0008006" key="3">
    <source>
        <dbReference type="Google" id="ProtNLM"/>
    </source>
</evidence>
<dbReference type="AlphaFoldDB" id="A0A0D3KD99"/>
<dbReference type="EnsemblProtists" id="EOD33734">
    <property type="protein sequence ID" value="EOD33734"/>
    <property type="gene ID" value="EMIHUDRAFT_229207"/>
</dbReference>
<evidence type="ECO:0000313" key="1">
    <source>
        <dbReference type="EnsemblProtists" id="EOD33734"/>
    </source>
</evidence>
<dbReference type="GeneID" id="17279042"/>
<dbReference type="PANTHER" id="PTHR32026:SF10">
    <property type="entry name" value="METHYLTRANSFERASE-LIKE PROTEIN 24-RELATED"/>
    <property type="match status" value="1"/>
</dbReference>
<sequence>MESDGEAWWELDMDEVGLGTDGVPLQSLEAAVVPPPRWPFNQASGYGAPLDCAARCRGGDHASVCALLAHSPRLLVALGPCGLLSLASRLLRQLVVYDVPGMPLVRVGAAPRRVERGSATRYFGDGGYVMVSPRGCEVCYSYGVSQEVSFDAELVTQHGLRLVRQFDMTLGGAYTPPLPQFTFYDEGLGASRDAAARLDTLESHVRRFGELDVRKVLQCDVEGAEWEALWACPGAVLDSFDHLVIEFHGLDELASMGFHAALLEKLNVHFVVVHVHVNNHGLDVDADAAAQKFTEVLGTLVPRTLEVSYLSRRLVPDAARVARAAKAFPTPLDYPNVHAPDVMLNESGPLSLTSSGEHGRKGASVAFGNTEAFYRNMGGGRRSPHTVLWRRVPRYAREDKDVDVQLQLLFESFGGFGKGVGEILRKAADVLQNKLTRAQYLDEVTWTTKNWLGLQKQRISVVLHTAIAEQVVNELACGGGGRVHGAKCLATLAGVA</sequence>
<dbReference type="KEGG" id="ehx:EMIHUDRAFT_229207"/>
<proteinExistence type="predicted"/>
<dbReference type="PaxDb" id="2903-EOD33734"/>
<dbReference type="HOGENOM" id="CLU_042867_0_0_1"/>
<dbReference type="Proteomes" id="UP000013827">
    <property type="component" value="Unassembled WGS sequence"/>
</dbReference>
<dbReference type="RefSeq" id="XP_005786163.1">
    <property type="nucleotide sequence ID" value="XM_005786106.1"/>
</dbReference>
<name>A0A0D3KD99_EMIH1</name>
<organism evidence="1 2">
    <name type="scientific">Emiliania huxleyi (strain CCMP1516)</name>
    <dbReference type="NCBI Taxonomy" id="280463"/>
    <lineage>
        <taxon>Eukaryota</taxon>
        <taxon>Haptista</taxon>
        <taxon>Haptophyta</taxon>
        <taxon>Prymnesiophyceae</taxon>
        <taxon>Isochrysidales</taxon>
        <taxon>Noelaerhabdaceae</taxon>
        <taxon>Emiliania</taxon>
    </lineage>
</organism>
<evidence type="ECO:0000313" key="2">
    <source>
        <dbReference type="Proteomes" id="UP000013827"/>
    </source>
</evidence>
<accession>A0A0D3KD99</accession>